<protein>
    <submittedName>
        <fullName evidence="2">Uncharacterized protein</fullName>
    </submittedName>
</protein>
<dbReference type="EMBL" id="AQHN01000072">
    <property type="protein sequence ID" value="ENN86299.1"/>
    <property type="molecule type" value="Genomic_DNA"/>
</dbReference>
<accession>N6U0U9</accession>
<keyword evidence="3" id="KW-1185">Reference proteome</keyword>
<gene>
    <name evidence="2" type="ORF">RHSP_35369</name>
</gene>
<evidence type="ECO:0000313" key="2">
    <source>
        <dbReference type="EMBL" id="ENN86299.1"/>
    </source>
</evidence>
<dbReference type="AlphaFoldDB" id="N6U0U9"/>
<sequence length="161" mass="18138">MEAQRQFMHVHEGPISELANRVLADAGKERIAKLVEAELDQAGKVRGDDQSDGADHEGRQDALHVELAVQRVDGPFEEIGDQQQEEFRNQQEDGRPDDAHLQVHAAGGPHIRPEIDDRVQWIAGIRRYGFLGLCHVRLRRRIKAAGRCTRWASPADKPSRT</sequence>
<evidence type="ECO:0000256" key="1">
    <source>
        <dbReference type="SAM" id="MobiDB-lite"/>
    </source>
</evidence>
<name>N6U0U9_9HYPH</name>
<dbReference type="Proteomes" id="UP000012429">
    <property type="component" value="Unassembled WGS sequence"/>
</dbReference>
<feature type="region of interest" description="Disordered" evidence="1">
    <location>
        <begin position="39"/>
        <end position="60"/>
    </location>
</feature>
<reference evidence="2 3" key="1">
    <citation type="journal article" date="2012" name="BMC Genomics">
        <title>Genomic basis of broad host range and environmental adaptability of Rhizobium tropici CIAT 899 and Rhizobium sp. PRF 81 which are used in inoculants for common bean (Phaseolus vulgaris L.).</title>
        <authorList>
            <person name="Ormeno-Orrillo E."/>
            <person name="Menna P."/>
            <person name="Almeida L.G."/>
            <person name="Ollero F.J."/>
            <person name="Nicolas M.F."/>
            <person name="Pains Rodrigues E."/>
            <person name="Shigueyoshi Nakatani A."/>
            <person name="Silva Batista J.S."/>
            <person name="Oliveira Chueire L.M."/>
            <person name="Souza R.C."/>
            <person name="Ribeiro Vasconcelos A.T."/>
            <person name="Megias M."/>
            <person name="Hungria M."/>
            <person name="Martinez-Romero E."/>
        </authorList>
    </citation>
    <scope>NUCLEOTIDE SEQUENCE [LARGE SCALE GENOMIC DNA]</scope>
    <source>
        <strain evidence="2 3">PRF 81</strain>
    </source>
</reference>
<organism evidence="2 3">
    <name type="scientific">Rhizobium freirei PRF 81</name>
    <dbReference type="NCBI Taxonomy" id="363754"/>
    <lineage>
        <taxon>Bacteria</taxon>
        <taxon>Pseudomonadati</taxon>
        <taxon>Pseudomonadota</taxon>
        <taxon>Alphaproteobacteria</taxon>
        <taxon>Hyphomicrobiales</taxon>
        <taxon>Rhizobiaceae</taxon>
        <taxon>Rhizobium/Agrobacterium group</taxon>
        <taxon>Rhizobium</taxon>
    </lineage>
</organism>
<proteinExistence type="predicted"/>
<comment type="caution">
    <text evidence="2">The sequence shown here is derived from an EMBL/GenBank/DDBJ whole genome shotgun (WGS) entry which is preliminary data.</text>
</comment>
<evidence type="ECO:0000313" key="3">
    <source>
        <dbReference type="Proteomes" id="UP000012429"/>
    </source>
</evidence>